<evidence type="ECO:0000313" key="3">
    <source>
        <dbReference type="EMBL" id="CAK0889396.1"/>
    </source>
</evidence>
<feature type="region of interest" description="Disordered" evidence="2">
    <location>
        <begin position="138"/>
        <end position="167"/>
    </location>
</feature>
<gene>
    <name evidence="3" type="ORF">PCOR1329_LOCUS69922</name>
</gene>
<proteinExistence type="predicted"/>
<feature type="region of interest" description="Disordered" evidence="2">
    <location>
        <begin position="696"/>
        <end position="760"/>
    </location>
</feature>
<sequence length="1586" mass="166672">MSAETAPNQNCVHAGTVHHHSLWTPENERQDVTSGPIRENVRPNLVRTAGPRAALAGGPDVPEAAAGGAPDARGAAVFFASAERWGPRAERLFGEQFCERSAMVCSETHPSEARHLGATTSSARSTWLATGAAAWNSTSAETGARGGERTAARSDVATSTFSPPGAAAQRGARDALLQGFAPLTLHLEQGNMVVVAAYFFPVAPADWSATPSGSQNTGCPEKVGGQLLLPSDTEAAHFKCSGLIDYAVISVGAVDMTSLGAVLDASRQTHCGLELRSTAGAEVRAAPGTGATAEGEAAAASAQRFHEESIRGERRVLQAVLGGESAEDAAAAADADPAFQGPPRSGAPVASLCGGWLMARLLRRAIASQLQQVGPPVLRRGPWDFIDDAVARFEHLALPSARGRLAANVVTDDCSVKTASVATSRQLPRDAPEKLARGGRALVRVAVLPARPARPRREGLARGAGTQPFGAQAPGAGGECEADGGAAGDPAGPGLAAPLGGGLGSPMEGEDGRGLAGARGEDFHADAGFQGVLDDVEEVLRGQLRRQIARHDEGTRRAMRWAASSAHAALAPARRWRARSGICQLRQFDTTGALMPKVLAGHETASGPRMRAVPAVGQTTPIYGDCQAMQGVATTGQYSHRGWTALRRGRAEPLLGRSRRRAATPGGQGAQEVHQHLLKSKLDFERALGTVVADQLASAGARGEPQAAPLWRRPARPAGWAATAAPGPRSSEPPQQWPTAMLSSRSASPSTAFSRGQNSEQVQFEAQNTVFGHLLTKQAEQKEAGKVEAIEFAGIFAETDKRSCEMVCAVSRATRVDATEDAFDAFDGDDQHLVELFKPPPSLRPALLQNAKKKGVELGAENVGTLSYGGYFQRIQAGLGEPRAGLQALCQTRRPADRRPTPALPSCKGGAEKTLEPARNPPAEGRQLQDKKLQGQKLQDLPPMDKKLETPQRQGALATRSLRLATGARFAAVGRHFSLARSNERRAITASLGAGKGVPEHSARAGDASCIVPGSAADESLVGPSIVGSGIAAAQSAVISLLLKQTAPPRLTVSTPSGGGGLLATAVEAAAGGLGAPLTLLLQAQEALAVQKKEMELERDHYLPRLRAELDEERVAWRTELSQMSVSLGAAEERLRQSREDMARERQEAERLCEDEVGQVQRRLANAEELLQEAALHRTRDAEESGRRLAEEEARRLQLEAAGARALELAEEAKARAGADQAEGAARAAAEQRTLAEELEAARAREAACEGASLEAREHARADAERLRRQSEAFQEELAAAAVAACSTGAAWAAKLGPLEQECGDSRAELSQERRRAEEAASARREALREVGERALGLEEQADRLALEERLAASRARGAVEEAEQARARCGDARLEADRLAAQASELAAALAEASARAATAEEAAEWNGARLAGSEHACAEARAREAAQSDEALALRRALADARAEAAEEQTQRGRDLQAFTLELRHRREEDERLRAELHLLRLRCAAAGPPPAGDEFQRLGSERAALLSVAAPRALEERLLQLDADAAAAAAAAPRPELCPSPPGAGQPAADEEDDPFAAIGAALEPREPLLPAGAGGDGPARAA</sequence>
<feature type="compositionally biased region" description="Polar residues" evidence="2">
    <location>
        <begin position="732"/>
        <end position="742"/>
    </location>
</feature>
<feature type="compositionally biased region" description="Gly residues" evidence="2">
    <location>
        <begin position="1576"/>
        <end position="1586"/>
    </location>
</feature>
<feature type="compositionally biased region" description="Low complexity" evidence="2">
    <location>
        <begin position="461"/>
        <end position="474"/>
    </location>
</feature>
<name>A0ABN9WRT5_9DINO</name>
<feature type="compositionally biased region" description="Low complexity" evidence="2">
    <location>
        <begin position="1528"/>
        <end position="1538"/>
    </location>
</feature>
<feature type="compositionally biased region" description="Polar residues" evidence="2">
    <location>
        <begin position="1"/>
        <end position="11"/>
    </location>
</feature>
<comment type="caution">
    <text evidence="3">The sequence shown here is derived from an EMBL/GenBank/DDBJ whole genome shotgun (WGS) entry which is preliminary data.</text>
</comment>
<keyword evidence="4" id="KW-1185">Reference proteome</keyword>
<protein>
    <submittedName>
        <fullName evidence="3">Uncharacterized protein</fullName>
    </submittedName>
</protein>
<evidence type="ECO:0000256" key="1">
    <source>
        <dbReference type="SAM" id="Coils"/>
    </source>
</evidence>
<evidence type="ECO:0000256" key="2">
    <source>
        <dbReference type="SAM" id="MobiDB-lite"/>
    </source>
</evidence>
<feature type="coiled-coil region" evidence="1">
    <location>
        <begin position="1128"/>
        <end position="1404"/>
    </location>
</feature>
<feature type="region of interest" description="Disordered" evidence="2">
    <location>
        <begin position="1528"/>
        <end position="1586"/>
    </location>
</feature>
<dbReference type="EMBL" id="CAUYUJ010019204">
    <property type="protein sequence ID" value="CAK0889396.1"/>
    <property type="molecule type" value="Genomic_DNA"/>
</dbReference>
<accession>A0ABN9WRT5</accession>
<organism evidence="3 4">
    <name type="scientific">Prorocentrum cordatum</name>
    <dbReference type="NCBI Taxonomy" id="2364126"/>
    <lineage>
        <taxon>Eukaryota</taxon>
        <taxon>Sar</taxon>
        <taxon>Alveolata</taxon>
        <taxon>Dinophyceae</taxon>
        <taxon>Prorocentrales</taxon>
        <taxon>Prorocentraceae</taxon>
        <taxon>Prorocentrum</taxon>
    </lineage>
</organism>
<feature type="region of interest" description="Disordered" evidence="2">
    <location>
        <begin position="1"/>
        <end position="36"/>
    </location>
</feature>
<feature type="compositionally biased region" description="Low complexity" evidence="2">
    <location>
        <begin position="707"/>
        <end position="729"/>
    </location>
</feature>
<feature type="non-terminal residue" evidence="3">
    <location>
        <position position="1586"/>
    </location>
</feature>
<feature type="compositionally biased region" description="Low complexity" evidence="2">
    <location>
        <begin position="488"/>
        <end position="498"/>
    </location>
</feature>
<feature type="compositionally biased region" description="Low complexity" evidence="2">
    <location>
        <begin position="743"/>
        <end position="755"/>
    </location>
</feature>
<evidence type="ECO:0000313" key="4">
    <source>
        <dbReference type="Proteomes" id="UP001189429"/>
    </source>
</evidence>
<feature type="region of interest" description="Disordered" evidence="2">
    <location>
        <begin position="892"/>
        <end position="955"/>
    </location>
</feature>
<feature type="region of interest" description="Disordered" evidence="2">
    <location>
        <begin position="454"/>
        <end position="520"/>
    </location>
</feature>
<keyword evidence="1" id="KW-0175">Coiled coil</keyword>
<reference evidence="3" key="1">
    <citation type="submission" date="2023-10" db="EMBL/GenBank/DDBJ databases">
        <authorList>
            <person name="Chen Y."/>
            <person name="Shah S."/>
            <person name="Dougan E. K."/>
            <person name="Thang M."/>
            <person name="Chan C."/>
        </authorList>
    </citation>
    <scope>NUCLEOTIDE SEQUENCE [LARGE SCALE GENOMIC DNA]</scope>
</reference>
<dbReference type="Proteomes" id="UP001189429">
    <property type="component" value="Unassembled WGS sequence"/>
</dbReference>